<keyword evidence="4" id="KW-1185">Reference proteome</keyword>
<comment type="caution">
    <text evidence="3">The sequence shown here is derived from an EMBL/GenBank/DDBJ whole genome shotgun (WGS) entry which is preliminary data.</text>
</comment>
<accession>A0ABT4HCM6</accession>
<keyword evidence="2" id="KW-0472">Membrane</keyword>
<dbReference type="RefSeq" id="WP_268785618.1">
    <property type="nucleotide sequence ID" value="NZ_JAPQYE010000002.1"/>
</dbReference>
<organism evidence="3 4">
    <name type="scientific">Mycolicibacterium iranicum</name>
    <name type="common">Mycobacterium iranicum</name>
    <dbReference type="NCBI Taxonomy" id="912594"/>
    <lineage>
        <taxon>Bacteria</taxon>
        <taxon>Bacillati</taxon>
        <taxon>Actinomycetota</taxon>
        <taxon>Actinomycetes</taxon>
        <taxon>Mycobacteriales</taxon>
        <taxon>Mycobacteriaceae</taxon>
        <taxon>Mycolicibacterium</taxon>
    </lineage>
</organism>
<name>A0ABT4HCM6_MYCIR</name>
<evidence type="ECO:0000313" key="3">
    <source>
        <dbReference type="EMBL" id="MCZ0727713.1"/>
    </source>
</evidence>
<protein>
    <submittedName>
        <fullName evidence="3">Uncharacterized protein</fullName>
    </submittedName>
</protein>
<keyword evidence="2" id="KW-0812">Transmembrane</keyword>
<evidence type="ECO:0000256" key="1">
    <source>
        <dbReference type="SAM" id="MobiDB-lite"/>
    </source>
</evidence>
<dbReference type="EMBL" id="JAPQYE010000002">
    <property type="protein sequence ID" value="MCZ0727713.1"/>
    <property type="molecule type" value="Genomic_DNA"/>
</dbReference>
<feature type="transmembrane region" description="Helical" evidence="2">
    <location>
        <begin position="45"/>
        <end position="66"/>
    </location>
</feature>
<evidence type="ECO:0000313" key="4">
    <source>
        <dbReference type="Proteomes" id="UP001084650"/>
    </source>
</evidence>
<sequence>MNREVCKFMSGSFAALAYAHAGYAVATSRGLVNEPVFLGRSWGVGTMWAEAAIYSAASLVLGYLGWASNADEQHQQPTPPSADEPKMQPESRLVSP</sequence>
<evidence type="ECO:0000256" key="2">
    <source>
        <dbReference type="SAM" id="Phobius"/>
    </source>
</evidence>
<dbReference type="Proteomes" id="UP001084650">
    <property type="component" value="Unassembled WGS sequence"/>
</dbReference>
<feature type="region of interest" description="Disordered" evidence="1">
    <location>
        <begin position="71"/>
        <end position="96"/>
    </location>
</feature>
<gene>
    <name evidence="3" type="ORF">OY187_06610</name>
</gene>
<keyword evidence="2" id="KW-1133">Transmembrane helix</keyword>
<proteinExistence type="predicted"/>
<reference evidence="3" key="1">
    <citation type="submission" date="2022-12" db="EMBL/GenBank/DDBJ databases">
        <title>Whole genome sequence of Mycolicibacterium iranicum strain SBH312.</title>
        <authorList>
            <person name="Jani J."/>
            <person name="Arifin Mustapha Z."/>
            <person name="Ahmed K."/>
            <person name="Kai Ling C."/>
        </authorList>
    </citation>
    <scope>NUCLEOTIDE SEQUENCE</scope>
    <source>
        <strain evidence="3">SBH312</strain>
    </source>
</reference>